<dbReference type="Pfam" id="PF01585">
    <property type="entry name" value="G-patch"/>
    <property type="match status" value="1"/>
</dbReference>
<dbReference type="Proteomes" id="UP000078046">
    <property type="component" value="Unassembled WGS sequence"/>
</dbReference>
<dbReference type="EMBL" id="LWCA01000447">
    <property type="protein sequence ID" value="OAF68431.1"/>
    <property type="molecule type" value="Genomic_DNA"/>
</dbReference>
<dbReference type="InterPro" id="IPR050656">
    <property type="entry name" value="PINX1"/>
</dbReference>
<accession>A0A177B4B5</accession>
<dbReference type="AlphaFoldDB" id="A0A177B4B5"/>
<reference evidence="2 3" key="1">
    <citation type="submission" date="2016-04" db="EMBL/GenBank/DDBJ databases">
        <title>The genome of Intoshia linei affirms orthonectids as highly simplified spiralians.</title>
        <authorList>
            <person name="Mikhailov K.V."/>
            <person name="Slusarev G.S."/>
            <person name="Nikitin M.A."/>
            <person name="Logacheva M.D."/>
            <person name="Penin A."/>
            <person name="Aleoshin V."/>
            <person name="Panchin Y.V."/>
        </authorList>
    </citation>
    <scope>NUCLEOTIDE SEQUENCE [LARGE SCALE GENOMIC DNA]</scope>
    <source>
        <strain evidence="2">Intl2013</strain>
        <tissue evidence="2">Whole animal</tissue>
    </source>
</reference>
<organism evidence="2 3">
    <name type="scientific">Intoshia linei</name>
    <dbReference type="NCBI Taxonomy" id="1819745"/>
    <lineage>
        <taxon>Eukaryota</taxon>
        <taxon>Metazoa</taxon>
        <taxon>Spiralia</taxon>
        <taxon>Lophotrochozoa</taxon>
        <taxon>Mesozoa</taxon>
        <taxon>Orthonectida</taxon>
        <taxon>Rhopaluridae</taxon>
        <taxon>Intoshia</taxon>
    </lineage>
</organism>
<protein>
    <recommendedName>
        <fullName evidence="1">G-patch domain-containing protein</fullName>
    </recommendedName>
</protein>
<keyword evidence="3" id="KW-1185">Reference proteome</keyword>
<dbReference type="PANTHER" id="PTHR23149">
    <property type="entry name" value="G PATCH DOMAIN CONTAINING PROTEIN"/>
    <property type="match status" value="1"/>
</dbReference>
<sequence length="141" mass="16319">MLAEKKSKKMYSNDPNGLKWRKDNIGKDLLKKMGWKEGLKLGKNENGLAEPIIPKLKTVEVGLGFDEHDDTDILEERNKNYNEALNKLNIKYQQNFKIKTKPARKIFKKTKNKASKEIQSKSKKEISCILGKNYIPQQINN</sequence>
<dbReference type="GO" id="GO:0003676">
    <property type="term" value="F:nucleic acid binding"/>
    <property type="evidence" value="ECO:0007669"/>
    <property type="project" value="InterPro"/>
</dbReference>
<dbReference type="PROSITE" id="PS50174">
    <property type="entry name" value="G_PATCH"/>
    <property type="match status" value="1"/>
</dbReference>
<comment type="caution">
    <text evidence="2">The sequence shown here is derived from an EMBL/GenBank/DDBJ whole genome shotgun (WGS) entry which is preliminary data.</text>
</comment>
<gene>
    <name evidence="2" type="ORF">A3Q56_03832</name>
</gene>
<evidence type="ECO:0000259" key="1">
    <source>
        <dbReference type="PROSITE" id="PS50174"/>
    </source>
</evidence>
<feature type="domain" description="G-patch" evidence="1">
    <location>
        <begin position="22"/>
        <end position="68"/>
    </location>
</feature>
<proteinExistence type="predicted"/>
<evidence type="ECO:0000313" key="2">
    <source>
        <dbReference type="EMBL" id="OAF68431.1"/>
    </source>
</evidence>
<dbReference type="SMART" id="SM00443">
    <property type="entry name" value="G_patch"/>
    <property type="match status" value="1"/>
</dbReference>
<name>A0A177B4B5_9BILA</name>
<dbReference type="InterPro" id="IPR000467">
    <property type="entry name" value="G_patch_dom"/>
</dbReference>
<dbReference type="OrthoDB" id="4822at2759"/>
<evidence type="ECO:0000313" key="3">
    <source>
        <dbReference type="Proteomes" id="UP000078046"/>
    </source>
</evidence>